<feature type="region of interest" description="Disordered" evidence="1">
    <location>
        <begin position="59"/>
        <end position="95"/>
    </location>
</feature>
<dbReference type="InterPro" id="IPR051908">
    <property type="entry name" value="Ribosomal_N-acetyltransferase"/>
</dbReference>
<feature type="domain" description="N-acetyltransferase" evidence="2">
    <location>
        <begin position="123"/>
        <end position="278"/>
    </location>
</feature>
<keyword evidence="3" id="KW-0808">Transferase</keyword>
<dbReference type="Pfam" id="PF13302">
    <property type="entry name" value="Acetyltransf_3"/>
    <property type="match status" value="1"/>
</dbReference>
<evidence type="ECO:0000259" key="2">
    <source>
        <dbReference type="PROSITE" id="PS51186"/>
    </source>
</evidence>
<evidence type="ECO:0000256" key="1">
    <source>
        <dbReference type="SAM" id="MobiDB-lite"/>
    </source>
</evidence>
<dbReference type="Gene3D" id="3.40.630.30">
    <property type="match status" value="1"/>
</dbReference>
<sequence length="280" mass="30050">MGRGGEAGGPRCIRVGRLHGCATVGARLGREGCEVRHTGARLGELGDFLEKRALRAVASSARAQSGPRLLPTLRSPPAPHVARPPSALSGTLSKDPLISNSPLDDPWPSTVAPTVHLVQLSPATIDALAEEDLDLANEQAAVELSPFFIEPVNANTWRYRSRQLAVTPGDASWVTRVIYDPTRHLAVGQAGYHGPPDDAGMVEVGYAVDAAYRRQGYARAALTALLERARIELSVTVVRATIRPDNLPSRALITQFGFVEVGEQWDDEDGLETIFELPVG</sequence>
<reference evidence="3 4" key="1">
    <citation type="submission" date="2019-03" db="EMBL/GenBank/DDBJ databases">
        <title>Genomics of glacier-inhabiting Cryobacterium strains.</title>
        <authorList>
            <person name="Liu Q."/>
            <person name="Xin Y.-H."/>
        </authorList>
    </citation>
    <scope>NUCLEOTIDE SEQUENCE [LARGE SCALE GENOMIC DNA]</scope>
    <source>
        <strain evidence="3 4">RHLS22-1</strain>
    </source>
</reference>
<dbReference type="SUPFAM" id="SSF55729">
    <property type="entry name" value="Acyl-CoA N-acyltransferases (Nat)"/>
    <property type="match status" value="1"/>
</dbReference>
<dbReference type="PANTHER" id="PTHR43441">
    <property type="entry name" value="RIBOSOMAL-PROTEIN-SERINE ACETYLTRANSFERASE"/>
    <property type="match status" value="1"/>
</dbReference>
<dbReference type="CDD" id="cd04301">
    <property type="entry name" value="NAT_SF"/>
    <property type="match status" value="1"/>
</dbReference>
<evidence type="ECO:0000313" key="4">
    <source>
        <dbReference type="Proteomes" id="UP000297907"/>
    </source>
</evidence>
<name>A0A4R8W3E3_9MICO</name>
<dbReference type="AlphaFoldDB" id="A0A4R8W3E3"/>
<dbReference type="GO" id="GO:0005737">
    <property type="term" value="C:cytoplasm"/>
    <property type="evidence" value="ECO:0007669"/>
    <property type="project" value="TreeGrafter"/>
</dbReference>
<protein>
    <submittedName>
        <fullName evidence="3">GNAT family N-acetyltransferase</fullName>
    </submittedName>
</protein>
<dbReference type="EMBL" id="SOFL01000033">
    <property type="protein sequence ID" value="TFC01667.1"/>
    <property type="molecule type" value="Genomic_DNA"/>
</dbReference>
<comment type="caution">
    <text evidence="3">The sequence shown here is derived from an EMBL/GenBank/DDBJ whole genome shotgun (WGS) entry which is preliminary data.</text>
</comment>
<dbReference type="OrthoDB" id="2061990at2"/>
<gene>
    <name evidence="3" type="ORF">E3O42_09855</name>
</gene>
<dbReference type="PANTHER" id="PTHR43441:SF6">
    <property type="entry name" value="N-ACETYLTRANSFERASE DOMAIN-CONTAINING PROTEIN"/>
    <property type="match status" value="1"/>
</dbReference>
<dbReference type="InterPro" id="IPR016181">
    <property type="entry name" value="Acyl_CoA_acyltransferase"/>
</dbReference>
<accession>A0A4R8W3E3</accession>
<dbReference type="GO" id="GO:0008999">
    <property type="term" value="F:protein-N-terminal-alanine acetyltransferase activity"/>
    <property type="evidence" value="ECO:0007669"/>
    <property type="project" value="TreeGrafter"/>
</dbReference>
<dbReference type="PROSITE" id="PS51186">
    <property type="entry name" value="GNAT"/>
    <property type="match status" value="1"/>
</dbReference>
<evidence type="ECO:0000313" key="3">
    <source>
        <dbReference type="EMBL" id="TFC01667.1"/>
    </source>
</evidence>
<keyword evidence="4" id="KW-1185">Reference proteome</keyword>
<dbReference type="GO" id="GO:1990189">
    <property type="term" value="F:protein N-terminal-serine acetyltransferase activity"/>
    <property type="evidence" value="ECO:0007669"/>
    <property type="project" value="TreeGrafter"/>
</dbReference>
<dbReference type="Proteomes" id="UP000297907">
    <property type="component" value="Unassembled WGS sequence"/>
</dbReference>
<proteinExistence type="predicted"/>
<organism evidence="3 4">
    <name type="scientific">Cryobacterium adonitolivorans</name>
    <dbReference type="NCBI Taxonomy" id="1259189"/>
    <lineage>
        <taxon>Bacteria</taxon>
        <taxon>Bacillati</taxon>
        <taxon>Actinomycetota</taxon>
        <taxon>Actinomycetes</taxon>
        <taxon>Micrococcales</taxon>
        <taxon>Microbacteriaceae</taxon>
        <taxon>Cryobacterium</taxon>
    </lineage>
</organism>
<dbReference type="InterPro" id="IPR000182">
    <property type="entry name" value="GNAT_dom"/>
</dbReference>